<dbReference type="Gene3D" id="2.170.130.10">
    <property type="entry name" value="TonB-dependent receptor, plug domain"/>
    <property type="match status" value="1"/>
</dbReference>
<keyword evidence="6 7" id="KW-0998">Cell outer membrane</keyword>
<dbReference type="Pfam" id="PF14905">
    <property type="entry name" value="OMP_b-brl_3"/>
    <property type="match status" value="1"/>
</dbReference>
<keyword evidence="11" id="KW-0675">Receptor</keyword>
<organism evidence="11 12">
    <name type="scientific">Flavobacterium bernardetii</name>
    <dbReference type="NCBI Taxonomy" id="2813823"/>
    <lineage>
        <taxon>Bacteria</taxon>
        <taxon>Pseudomonadati</taxon>
        <taxon>Bacteroidota</taxon>
        <taxon>Flavobacteriia</taxon>
        <taxon>Flavobacteriales</taxon>
        <taxon>Flavobacteriaceae</taxon>
        <taxon>Flavobacterium</taxon>
    </lineage>
</organism>
<feature type="domain" description="TonB-dependent receptor plug" evidence="9">
    <location>
        <begin position="147"/>
        <end position="223"/>
    </location>
</feature>
<evidence type="ECO:0000259" key="10">
    <source>
        <dbReference type="Pfam" id="PF14905"/>
    </source>
</evidence>
<accession>A0ABR7IW76</accession>
<evidence type="ECO:0000256" key="6">
    <source>
        <dbReference type="ARBA" id="ARBA00023237"/>
    </source>
</evidence>
<dbReference type="InterPro" id="IPR039426">
    <property type="entry name" value="TonB-dep_rcpt-like"/>
</dbReference>
<feature type="chain" id="PRO_5045203219" evidence="8">
    <location>
        <begin position="22"/>
        <end position="820"/>
    </location>
</feature>
<keyword evidence="4 7" id="KW-0812">Transmembrane</keyword>
<dbReference type="Pfam" id="PF13620">
    <property type="entry name" value="CarboxypepD_reg"/>
    <property type="match status" value="1"/>
</dbReference>
<gene>
    <name evidence="11" type="ORF">H8R27_03175</name>
</gene>
<dbReference type="PANTHER" id="PTHR40980:SF4">
    <property type="entry name" value="TONB-DEPENDENT RECEPTOR-LIKE BETA-BARREL DOMAIN-CONTAINING PROTEIN"/>
    <property type="match status" value="1"/>
</dbReference>
<dbReference type="InterPro" id="IPR036942">
    <property type="entry name" value="Beta-barrel_TonB_sf"/>
</dbReference>
<feature type="signal peptide" evidence="8">
    <location>
        <begin position="1"/>
        <end position="21"/>
    </location>
</feature>
<sequence length="820" mass="92882">MLLKKSILFLTLLLVSTTAFSQVSLKKVTLSGKIIDKETSVPVEFTIITISKSDTKIVVNGGTADANGNFNIELNNGNYDFKFEFPGYKTQEKLNQNISVDTNLGNILFETESSQIETVMIRGERTTVDIKLDKKVYNVGQDLMVKGGTVSDVLDNIPSVAVDVEGNISLRGNESVRVLIDGKPSTAINVTDALRMLPADAIDKVEVITNPSARYDAEGGGGILNIILKKGKNKGLNGTLIATAGDPRNNGISANINSKTDTYNLFTTISYNDRNNPGKTKINQENLEQNSYIEERRFSDRYSKGANVNFGMEVFLNKDKSATWTNSINYRNNGGNNFEDVTYKNYTLDRSTFLFTRFRDNISENDNEAIEYSSNFLKKFKKDGHKLTIDASISLNKEDEFSNIYGSYLETGAFVSDEKTSKIGRQNRNLFQADYVLPLGKGMQFELGSRGSYTNSNSVYEVLERVAQNDPYTNIPGFTNNFEYIENITAVYTQFGTKFFNKLSVLAGLRFENTNLEINQLLTNDLNKRNYNNLFPSLFFTYELNDDSSLSLNYSKRISRPRDRFINPFSSYTSNTNLFIGDPKLNPAFTDAFDIGYLRKWDEITFSTSAYYNHTTDSFQTVRKESGRFIGTIPVIINSPFNLGEDNRIGIEFTVNYSLKKWWKLNSNVNYFYNETKGNYQFTNSNNVLVNQNFDFKSSTWSARITSKINLPYKIDWQTNMNYNAGQKMAQGKNKGIAAMNLAFSKDVLKDKGTIAFNVNDVFNSRKRIQDLQLPTVNSYSEMQWRVRAITVSFTYRFNKLKTDKDPKPKMQEQDGGGEF</sequence>
<evidence type="ECO:0000256" key="3">
    <source>
        <dbReference type="ARBA" id="ARBA00022452"/>
    </source>
</evidence>
<dbReference type="SUPFAM" id="SSF56935">
    <property type="entry name" value="Porins"/>
    <property type="match status" value="1"/>
</dbReference>
<dbReference type="InterPro" id="IPR008969">
    <property type="entry name" value="CarboxyPept-like_regulatory"/>
</dbReference>
<evidence type="ECO:0000256" key="5">
    <source>
        <dbReference type="ARBA" id="ARBA00023136"/>
    </source>
</evidence>
<keyword evidence="12" id="KW-1185">Reference proteome</keyword>
<dbReference type="RefSeq" id="WP_166125104.1">
    <property type="nucleotide sequence ID" value="NZ_JAANOQ010000001.1"/>
</dbReference>
<keyword evidence="5 7" id="KW-0472">Membrane</keyword>
<dbReference type="Proteomes" id="UP000605990">
    <property type="component" value="Unassembled WGS sequence"/>
</dbReference>
<keyword evidence="8" id="KW-0732">Signal</keyword>
<evidence type="ECO:0000256" key="4">
    <source>
        <dbReference type="ARBA" id="ARBA00022692"/>
    </source>
</evidence>
<proteinExistence type="inferred from homology"/>
<dbReference type="Gene3D" id="2.60.40.1120">
    <property type="entry name" value="Carboxypeptidase-like, regulatory domain"/>
    <property type="match status" value="1"/>
</dbReference>
<protein>
    <submittedName>
        <fullName evidence="11">TonB-dependent receptor</fullName>
    </submittedName>
</protein>
<comment type="subcellular location">
    <subcellularLocation>
        <location evidence="1 7">Cell outer membrane</location>
        <topology evidence="1 7">Multi-pass membrane protein</topology>
    </subcellularLocation>
</comment>
<evidence type="ECO:0000256" key="8">
    <source>
        <dbReference type="SAM" id="SignalP"/>
    </source>
</evidence>
<comment type="caution">
    <text evidence="11">The sequence shown here is derived from an EMBL/GenBank/DDBJ whole genome shotgun (WGS) entry which is preliminary data.</text>
</comment>
<keyword evidence="2 7" id="KW-0813">Transport</keyword>
<reference evidence="11 12" key="1">
    <citation type="submission" date="2020-08" db="EMBL/GenBank/DDBJ databases">
        <title>Description of novel Flavobacterium F-408 isolate.</title>
        <authorList>
            <person name="Saticioglu I.B."/>
            <person name="Duman M."/>
            <person name="Altun S."/>
        </authorList>
    </citation>
    <scope>NUCLEOTIDE SEQUENCE [LARGE SCALE GENOMIC DNA]</scope>
    <source>
        <strain evidence="11 12">F-408</strain>
    </source>
</reference>
<evidence type="ECO:0000256" key="2">
    <source>
        <dbReference type="ARBA" id="ARBA00022448"/>
    </source>
</evidence>
<evidence type="ECO:0000256" key="7">
    <source>
        <dbReference type="PROSITE-ProRule" id="PRU01360"/>
    </source>
</evidence>
<keyword evidence="3 7" id="KW-1134">Transmembrane beta strand</keyword>
<dbReference type="InterPro" id="IPR012910">
    <property type="entry name" value="Plug_dom"/>
</dbReference>
<dbReference type="PANTHER" id="PTHR40980">
    <property type="entry name" value="PLUG DOMAIN-CONTAINING PROTEIN"/>
    <property type="match status" value="1"/>
</dbReference>
<dbReference type="InterPro" id="IPR037066">
    <property type="entry name" value="Plug_dom_sf"/>
</dbReference>
<comment type="similarity">
    <text evidence="7">Belongs to the TonB-dependent receptor family.</text>
</comment>
<dbReference type="Pfam" id="PF07715">
    <property type="entry name" value="Plug"/>
    <property type="match status" value="1"/>
</dbReference>
<evidence type="ECO:0000259" key="9">
    <source>
        <dbReference type="Pfam" id="PF07715"/>
    </source>
</evidence>
<dbReference type="EMBL" id="JACRUN010000001">
    <property type="protein sequence ID" value="MBC5833877.1"/>
    <property type="molecule type" value="Genomic_DNA"/>
</dbReference>
<dbReference type="PROSITE" id="PS52016">
    <property type="entry name" value="TONB_DEPENDENT_REC_3"/>
    <property type="match status" value="1"/>
</dbReference>
<name>A0ABR7IW76_9FLAO</name>
<dbReference type="SUPFAM" id="SSF49464">
    <property type="entry name" value="Carboxypeptidase regulatory domain-like"/>
    <property type="match status" value="1"/>
</dbReference>
<dbReference type="InterPro" id="IPR041700">
    <property type="entry name" value="OMP_b-brl_3"/>
</dbReference>
<evidence type="ECO:0000313" key="11">
    <source>
        <dbReference type="EMBL" id="MBC5833877.1"/>
    </source>
</evidence>
<evidence type="ECO:0000313" key="12">
    <source>
        <dbReference type="Proteomes" id="UP000605990"/>
    </source>
</evidence>
<evidence type="ECO:0000256" key="1">
    <source>
        <dbReference type="ARBA" id="ARBA00004571"/>
    </source>
</evidence>
<dbReference type="Gene3D" id="2.40.170.20">
    <property type="entry name" value="TonB-dependent receptor, beta-barrel domain"/>
    <property type="match status" value="1"/>
</dbReference>
<feature type="domain" description="Outer membrane protein beta-barrel" evidence="10">
    <location>
        <begin position="378"/>
        <end position="796"/>
    </location>
</feature>